<name>A0A1H7FLZ9_9GAMM</name>
<dbReference type="SUPFAM" id="SSF101790">
    <property type="entry name" value="Aminomethyltransferase beta-barrel domain"/>
    <property type="match status" value="1"/>
</dbReference>
<dbReference type="InterPro" id="IPR045179">
    <property type="entry name" value="YgfZ/GcvT"/>
</dbReference>
<dbReference type="PANTHER" id="PTHR22602:SF0">
    <property type="entry name" value="TRANSFERASE CAF17, MITOCHONDRIAL-RELATED"/>
    <property type="match status" value="1"/>
</dbReference>
<dbReference type="OrthoDB" id="9796287at2"/>
<dbReference type="STRING" id="1396821.SAMN05444515_101274"/>
<sequence>MKPEWKDFLLQAGAEMDEQRVSDFGNPEREMSVAITGDVICDLSHHGLIGAYGEETVQFLQGQLSNNVPDVDEHTSRMGAYCSPKGRMLANFRLFKRGETYYLRLPREQVQSTLKRLSMFILRAKVTLEDADDALVRIGVSGPHAVEQLQAALGKAPPEAVDQVTQERGLTVVRVPGLHPRFEIYGELDAVTRLWQNLSVRSAPVGANRWGLLDVMSGVPHVYPQTVEAFLPQMTNLQLLGGVSFNKGCFPGQEVVARTQHLGKLKRRMYRLHLPVNDAPPPGATLHDASVDATQPVGRIVEAYPHPDGGVEALAVLQVASAEAGEPRLESTSGPAAQVQPLPYSFDLAAAT</sequence>
<dbReference type="InterPro" id="IPR006222">
    <property type="entry name" value="GCVT_N"/>
</dbReference>
<dbReference type="GO" id="GO:0016226">
    <property type="term" value="P:iron-sulfur cluster assembly"/>
    <property type="evidence" value="ECO:0007669"/>
    <property type="project" value="TreeGrafter"/>
</dbReference>
<evidence type="ECO:0000313" key="4">
    <source>
        <dbReference type="Proteomes" id="UP000199256"/>
    </source>
</evidence>
<dbReference type="EMBL" id="FOAA01000001">
    <property type="protein sequence ID" value="SEK26814.1"/>
    <property type="molecule type" value="Genomic_DNA"/>
</dbReference>
<dbReference type="PIRSF" id="PIRSF006487">
    <property type="entry name" value="GcvT"/>
    <property type="match status" value="1"/>
</dbReference>
<dbReference type="PANTHER" id="PTHR22602">
    <property type="entry name" value="TRANSFERASE CAF17, MITOCHONDRIAL-RELATED"/>
    <property type="match status" value="1"/>
</dbReference>
<dbReference type="Pfam" id="PF01571">
    <property type="entry name" value="GCV_T"/>
    <property type="match status" value="1"/>
</dbReference>
<proteinExistence type="predicted"/>
<dbReference type="Gene3D" id="3.30.70.1630">
    <property type="match status" value="1"/>
</dbReference>
<feature type="domain" description="GCVT N-terminal" evidence="2">
    <location>
        <begin position="28"/>
        <end position="212"/>
    </location>
</feature>
<dbReference type="NCBIfam" id="TIGR03317">
    <property type="entry name" value="ygfZ_signature"/>
    <property type="match status" value="1"/>
</dbReference>
<evidence type="ECO:0000313" key="3">
    <source>
        <dbReference type="EMBL" id="SEK26814.1"/>
    </source>
</evidence>
<dbReference type="Proteomes" id="UP000199256">
    <property type="component" value="Unassembled WGS sequence"/>
</dbReference>
<accession>A0A1H7FLZ9</accession>
<organism evidence="3 4">
    <name type="scientific">Ectothiorhodospira marina</name>
    <dbReference type="NCBI Taxonomy" id="1396821"/>
    <lineage>
        <taxon>Bacteria</taxon>
        <taxon>Pseudomonadati</taxon>
        <taxon>Pseudomonadota</taxon>
        <taxon>Gammaproteobacteria</taxon>
        <taxon>Chromatiales</taxon>
        <taxon>Ectothiorhodospiraceae</taxon>
        <taxon>Ectothiorhodospira</taxon>
    </lineage>
</organism>
<dbReference type="AlphaFoldDB" id="A0A1H7FLZ9"/>
<evidence type="ECO:0000256" key="1">
    <source>
        <dbReference type="PIRSR" id="PIRSR006487-1"/>
    </source>
</evidence>
<reference evidence="4" key="1">
    <citation type="submission" date="2016-10" db="EMBL/GenBank/DDBJ databases">
        <authorList>
            <person name="Varghese N."/>
            <person name="Submissions S."/>
        </authorList>
    </citation>
    <scope>NUCLEOTIDE SEQUENCE [LARGE SCALE GENOMIC DNA]</scope>
    <source>
        <strain evidence="4">DSM 241</strain>
    </source>
</reference>
<keyword evidence="4" id="KW-1185">Reference proteome</keyword>
<dbReference type="RefSeq" id="WP_090249879.1">
    <property type="nucleotide sequence ID" value="NZ_FOAA01000001.1"/>
</dbReference>
<feature type="binding site" evidence="1">
    <location>
        <position position="183"/>
    </location>
    <ligand>
        <name>substrate</name>
    </ligand>
</feature>
<dbReference type="InterPro" id="IPR017703">
    <property type="entry name" value="YgfZ/GCV_T_CS"/>
</dbReference>
<protein>
    <recommendedName>
        <fullName evidence="2">GCVT N-terminal domain-containing protein</fullName>
    </recommendedName>
</protein>
<dbReference type="Gene3D" id="3.30.70.1400">
    <property type="entry name" value="Aminomethyltransferase beta-barrel domains"/>
    <property type="match status" value="1"/>
</dbReference>
<dbReference type="SUPFAM" id="SSF103025">
    <property type="entry name" value="Folate-binding domain"/>
    <property type="match status" value="1"/>
</dbReference>
<dbReference type="InterPro" id="IPR029043">
    <property type="entry name" value="GcvT/YgfZ_C"/>
</dbReference>
<gene>
    <name evidence="3" type="ORF">SAMN05444515_101274</name>
</gene>
<dbReference type="Gene3D" id="2.40.30.160">
    <property type="match status" value="1"/>
</dbReference>
<evidence type="ECO:0000259" key="2">
    <source>
        <dbReference type="Pfam" id="PF01571"/>
    </source>
</evidence>